<evidence type="ECO:0000256" key="1">
    <source>
        <dbReference type="SAM" id="MobiDB-lite"/>
    </source>
</evidence>
<dbReference type="STRING" id="1314773.A0A3N2Q1B7"/>
<feature type="region of interest" description="Disordered" evidence="1">
    <location>
        <begin position="703"/>
        <end position="745"/>
    </location>
</feature>
<gene>
    <name evidence="2" type="ORF">SODALDRAFT_356530</name>
</gene>
<reference evidence="2 3" key="1">
    <citation type="journal article" date="2018" name="Mol. Ecol.">
        <title>The obligate alkalophilic soda-lake fungus Sodiomyces alkalinus has shifted to a protein diet.</title>
        <authorList>
            <person name="Grum-Grzhimaylo A.A."/>
            <person name="Falkoski D.L."/>
            <person name="van den Heuvel J."/>
            <person name="Valero-Jimenez C.A."/>
            <person name="Min B."/>
            <person name="Choi I.G."/>
            <person name="Lipzen A."/>
            <person name="Daum C.G."/>
            <person name="Aanen D.K."/>
            <person name="Tsang A."/>
            <person name="Henrissat B."/>
            <person name="Bilanenko E.N."/>
            <person name="de Vries R.P."/>
            <person name="van Kan J.A.L."/>
            <person name="Grigoriev I.V."/>
            <person name="Debets A.J.M."/>
        </authorList>
    </citation>
    <scope>NUCLEOTIDE SEQUENCE [LARGE SCALE GENOMIC DNA]</scope>
    <source>
        <strain evidence="2 3">F11</strain>
    </source>
</reference>
<dbReference type="GeneID" id="39582397"/>
<evidence type="ECO:0000313" key="2">
    <source>
        <dbReference type="EMBL" id="ROT40522.1"/>
    </source>
</evidence>
<evidence type="ECO:0000313" key="3">
    <source>
        <dbReference type="Proteomes" id="UP000272025"/>
    </source>
</evidence>
<dbReference type="OrthoDB" id="5371510at2759"/>
<protein>
    <submittedName>
        <fullName evidence="2">Uncharacterized protein</fullName>
    </submittedName>
</protein>
<feature type="compositionally biased region" description="Basic and acidic residues" evidence="1">
    <location>
        <begin position="708"/>
        <end position="725"/>
    </location>
</feature>
<dbReference type="AlphaFoldDB" id="A0A3N2Q1B7"/>
<keyword evidence="3" id="KW-1185">Reference proteome</keyword>
<name>A0A3N2Q1B7_SODAK</name>
<accession>A0A3N2Q1B7</accession>
<organism evidence="2 3">
    <name type="scientific">Sodiomyces alkalinus (strain CBS 110278 / VKM F-3762 / F11)</name>
    <name type="common">Alkaliphilic filamentous fungus</name>
    <dbReference type="NCBI Taxonomy" id="1314773"/>
    <lineage>
        <taxon>Eukaryota</taxon>
        <taxon>Fungi</taxon>
        <taxon>Dikarya</taxon>
        <taxon>Ascomycota</taxon>
        <taxon>Pezizomycotina</taxon>
        <taxon>Sordariomycetes</taxon>
        <taxon>Hypocreomycetidae</taxon>
        <taxon>Glomerellales</taxon>
        <taxon>Plectosphaerellaceae</taxon>
        <taxon>Sodiomyces</taxon>
    </lineage>
</organism>
<proteinExistence type="predicted"/>
<dbReference type="EMBL" id="ML119052">
    <property type="protein sequence ID" value="ROT40522.1"/>
    <property type="molecule type" value="Genomic_DNA"/>
</dbReference>
<feature type="compositionally biased region" description="Acidic residues" evidence="1">
    <location>
        <begin position="728"/>
        <end position="745"/>
    </location>
</feature>
<dbReference type="RefSeq" id="XP_028468328.1">
    <property type="nucleotide sequence ID" value="XM_028613919.1"/>
</dbReference>
<dbReference type="Proteomes" id="UP000272025">
    <property type="component" value="Unassembled WGS sequence"/>
</dbReference>
<sequence>MASPLTEAAADVENAGAGQQRLEDFSPRNFVMYLLHNAHHELREGDTLVFIDMPPSSGQKPTDCFGIPWASTTVRVSSQNLRATGSSRFEQNLKEFGLRASKKAQSRGLKPDDLQGVRWSLDLTPDHEGEDMVFQMAAMSLTPGVTHWWTAVAKYGVSPSAASGHDDVCTCWQSENPPPGSAQGDEIGRLGRLRDGPGLEQYPPYRMIPDYCPIRHRVAILRLLYLIEGKHIPIDSAPQIWTLVAIAEIFDCLGIVRAFVLNWLLLSEGNSAFIEVLPEESLRLGATFKFIDMTRAAFRILVNEFALEETGANGGNPASSKVTLFGRRRQNLEDDWKNAIQHAARAMVDRIHSLVDLLQSDLLFDELDMDQWQRLRALEALLEPHREDDLYRDAVQLAKSLSTTLVDHFREEIVNECSDGALSQYNTPLRRYDDDRALYVDPQDFVSTADVYQSFNPVQKALCRVFYDEFRTKWQVRRYQMAGLFSESASSINHFAKKARDLHAALLELVAARPELLHDDSEWREVLESDKCGNVTPPFFRLDQFEKQVTEALQPLIFSAAAAQADISPPIKLTRHLLLVLTDDEFKYLPLWAGGNDDGTGAVFENALPPADFGPVGPGPSYRTGFTVPSDATDGASSLGDDLRSLALDGRSTLGPDSLDPQVDSASTIYDRRRVVADDVSIHSEAFTDGTAEYKEAQFEVPIHRGKASSDEATKKKADDVDRMYNSDGDDDYDDHDDDDGFVAI</sequence>